<name>A0A392SHS9_9FABA</name>
<sequence length="63" mass="6953">LAKASELQRNKTENFQVPGEEQRALSLSEIHSRLAISHHSRPASLILALRTSPDLGAQLRVLP</sequence>
<keyword evidence="3" id="KW-1185">Reference proteome</keyword>
<organism evidence="2 3">
    <name type="scientific">Trifolium medium</name>
    <dbReference type="NCBI Taxonomy" id="97028"/>
    <lineage>
        <taxon>Eukaryota</taxon>
        <taxon>Viridiplantae</taxon>
        <taxon>Streptophyta</taxon>
        <taxon>Embryophyta</taxon>
        <taxon>Tracheophyta</taxon>
        <taxon>Spermatophyta</taxon>
        <taxon>Magnoliopsida</taxon>
        <taxon>eudicotyledons</taxon>
        <taxon>Gunneridae</taxon>
        <taxon>Pentapetalae</taxon>
        <taxon>rosids</taxon>
        <taxon>fabids</taxon>
        <taxon>Fabales</taxon>
        <taxon>Fabaceae</taxon>
        <taxon>Papilionoideae</taxon>
        <taxon>50 kb inversion clade</taxon>
        <taxon>NPAAA clade</taxon>
        <taxon>Hologalegina</taxon>
        <taxon>IRL clade</taxon>
        <taxon>Trifolieae</taxon>
        <taxon>Trifolium</taxon>
    </lineage>
</organism>
<dbReference type="AlphaFoldDB" id="A0A392SHS9"/>
<dbReference type="Proteomes" id="UP000265520">
    <property type="component" value="Unassembled WGS sequence"/>
</dbReference>
<feature type="region of interest" description="Disordered" evidence="1">
    <location>
        <begin position="1"/>
        <end position="20"/>
    </location>
</feature>
<evidence type="ECO:0000313" key="3">
    <source>
        <dbReference type="Proteomes" id="UP000265520"/>
    </source>
</evidence>
<dbReference type="EMBL" id="LXQA010380317">
    <property type="protein sequence ID" value="MCI48012.1"/>
    <property type="molecule type" value="Genomic_DNA"/>
</dbReference>
<feature type="non-terminal residue" evidence="2">
    <location>
        <position position="1"/>
    </location>
</feature>
<feature type="compositionally biased region" description="Basic and acidic residues" evidence="1">
    <location>
        <begin position="1"/>
        <end position="12"/>
    </location>
</feature>
<protein>
    <submittedName>
        <fullName evidence="2">Uncharacterized protein</fullName>
    </submittedName>
</protein>
<proteinExistence type="predicted"/>
<accession>A0A392SHS9</accession>
<evidence type="ECO:0000256" key="1">
    <source>
        <dbReference type="SAM" id="MobiDB-lite"/>
    </source>
</evidence>
<comment type="caution">
    <text evidence="2">The sequence shown here is derived from an EMBL/GenBank/DDBJ whole genome shotgun (WGS) entry which is preliminary data.</text>
</comment>
<evidence type="ECO:0000313" key="2">
    <source>
        <dbReference type="EMBL" id="MCI48012.1"/>
    </source>
</evidence>
<reference evidence="2 3" key="1">
    <citation type="journal article" date="2018" name="Front. Plant Sci.">
        <title>Red Clover (Trifolium pratense) and Zigzag Clover (T. medium) - A Picture of Genomic Similarities and Differences.</title>
        <authorList>
            <person name="Dluhosova J."/>
            <person name="Istvanek J."/>
            <person name="Nedelnik J."/>
            <person name="Repkova J."/>
        </authorList>
    </citation>
    <scope>NUCLEOTIDE SEQUENCE [LARGE SCALE GENOMIC DNA]</scope>
    <source>
        <strain evidence="3">cv. 10/8</strain>
        <tissue evidence="2">Leaf</tissue>
    </source>
</reference>